<evidence type="ECO:0000256" key="1">
    <source>
        <dbReference type="SAM" id="Coils"/>
    </source>
</evidence>
<accession>A0A8H7ZZX2</accession>
<evidence type="ECO:0000313" key="4">
    <source>
        <dbReference type="Proteomes" id="UP000673691"/>
    </source>
</evidence>
<dbReference type="AlphaFoldDB" id="A0A8H7ZZX2"/>
<organism evidence="3 4">
    <name type="scientific">Olpidium bornovanus</name>
    <dbReference type="NCBI Taxonomy" id="278681"/>
    <lineage>
        <taxon>Eukaryota</taxon>
        <taxon>Fungi</taxon>
        <taxon>Fungi incertae sedis</taxon>
        <taxon>Olpidiomycota</taxon>
        <taxon>Olpidiomycotina</taxon>
        <taxon>Olpidiomycetes</taxon>
        <taxon>Olpidiales</taxon>
        <taxon>Olpidiaceae</taxon>
        <taxon>Olpidium</taxon>
    </lineage>
</organism>
<dbReference type="OrthoDB" id="2398397at2759"/>
<dbReference type="Proteomes" id="UP000673691">
    <property type="component" value="Unassembled WGS sequence"/>
</dbReference>
<keyword evidence="4" id="KW-1185">Reference proteome</keyword>
<gene>
    <name evidence="3" type="ORF">BJ554DRAFT_5289</name>
</gene>
<evidence type="ECO:0000313" key="3">
    <source>
        <dbReference type="EMBL" id="KAG5462391.1"/>
    </source>
</evidence>
<reference evidence="3 4" key="1">
    <citation type="journal article" name="Sci. Rep.">
        <title>Genome-scale phylogenetic analyses confirm Olpidium as the closest living zoosporic fungus to the non-flagellated, terrestrial fungi.</title>
        <authorList>
            <person name="Chang Y."/>
            <person name="Rochon D."/>
            <person name="Sekimoto S."/>
            <person name="Wang Y."/>
            <person name="Chovatia M."/>
            <person name="Sandor L."/>
            <person name="Salamov A."/>
            <person name="Grigoriev I.V."/>
            <person name="Stajich J.E."/>
            <person name="Spatafora J.W."/>
        </authorList>
    </citation>
    <scope>NUCLEOTIDE SEQUENCE [LARGE SCALE GENOMIC DNA]</scope>
    <source>
        <strain evidence="3">S191</strain>
    </source>
</reference>
<comment type="caution">
    <text evidence="3">The sequence shown here is derived from an EMBL/GenBank/DDBJ whole genome shotgun (WGS) entry which is preliminary data.</text>
</comment>
<feature type="coiled-coil region" evidence="1">
    <location>
        <begin position="72"/>
        <end position="106"/>
    </location>
</feature>
<sequence>PGTAVPKFDVAVAAGVLLSHLENLLRVSDAQRAALNEFTNSLGISQSKSKPEGYQLGFRDLLPNLGHHGFSQVTLDRQVQELMRENDALRCENASLRRELERSQSGFGTAGNQPLALGNAAAVPPLLPRESPSQTQAAAATDQKLANAPPADDQSQQHQQLLPQEQGQPPPSTQQQPQLPLPPPPQTAGAQQVSSPREAPPLAPLSEIPQ</sequence>
<proteinExistence type="predicted"/>
<feature type="compositionally biased region" description="Low complexity" evidence="2">
    <location>
        <begin position="148"/>
        <end position="178"/>
    </location>
</feature>
<protein>
    <submittedName>
        <fullName evidence="3">Uncharacterized protein</fullName>
    </submittedName>
</protein>
<feature type="region of interest" description="Disordered" evidence="2">
    <location>
        <begin position="124"/>
        <end position="210"/>
    </location>
</feature>
<feature type="non-terminal residue" evidence="3">
    <location>
        <position position="1"/>
    </location>
</feature>
<dbReference type="EMBL" id="JAEFCI010002198">
    <property type="protein sequence ID" value="KAG5462391.1"/>
    <property type="molecule type" value="Genomic_DNA"/>
</dbReference>
<name>A0A8H7ZZX2_9FUNG</name>
<keyword evidence="1" id="KW-0175">Coiled coil</keyword>
<evidence type="ECO:0000256" key="2">
    <source>
        <dbReference type="SAM" id="MobiDB-lite"/>
    </source>
</evidence>